<sequence>MVRLGRTLTIEDVVRVARGEAVSFGRGTLERLDQIYQEVTRLASGPDPIYGVNTGFGSLARIRIPEKKIATLQQNLIESHCAGVGRPLSTEIVRAAMVIRINTLLRGYSGVRSVVVKLLAGMLNRKIHPIVPAQGSVGASGDLAPTAAIGAVMIGKGKAEYQGRIYPGRIALKKAGLRPIRLGPKEGLALLNGTQFMAALGTIGLARLENLLRHSDLAGAISIDGLRGTDRCFDPKLTGLRPYPGMIQVARNLRQILKGSQILRSHRRCGKVQDPYSLRCIPQVHGSVREAYRFAKGIFEREINSVTDNPVLIPEKGFLSGGHFHGQPLAYTLDFLTIGVSHLASISERRIARLLDHNLSGLPPNLTENPGLNSGLMILQLTAAALTAENRTLSHPASVESIPTSANQEDFVSMGMNSGLKFLDALINLRRILAIEIICGLQAIEFLRPLTSSPVIERVRRRVRRKVPFIRKDRELTSYVESLATVIESGQLLKGLPIK</sequence>
<keyword evidence="4 7" id="KW-0456">Lyase</keyword>
<dbReference type="Proteomes" id="UP000268469">
    <property type="component" value="Unassembled WGS sequence"/>
</dbReference>
<dbReference type="FunFam" id="1.20.200.10:FF:000003">
    <property type="entry name" value="Histidine ammonia-lyase"/>
    <property type="match status" value="1"/>
</dbReference>
<comment type="similarity">
    <text evidence="7">Belongs to the PAL/histidase family.</text>
</comment>
<protein>
    <recommendedName>
        <fullName evidence="2 6">Histidine ammonia-lyase</fullName>
        <ecNumber evidence="2 6">4.3.1.3</ecNumber>
    </recommendedName>
</protein>
<evidence type="ECO:0000256" key="2">
    <source>
        <dbReference type="ARBA" id="ARBA00012994"/>
    </source>
</evidence>
<dbReference type="Gene3D" id="1.20.200.10">
    <property type="entry name" value="Fumarase/aspartase (Central domain)"/>
    <property type="match status" value="1"/>
</dbReference>
<dbReference type="EMBL" id="QNBE01000059">
    <property type="protein sequence ID" value="RKX69930.1"/>
    <property type="molecule type" value="Genomic_DNA"/>
</dbReference>
<evidence type="ECO:0000256" key="4">
    <source>
        <dbReference type="ARBA" id="ARBA00023239"/>
    </source>
</evidence>
<dbReference type="GO" id="GO:0019556">
    <property type="term" value="P:L-histidine catabolic process to glutamate and formamide"/>
    <property type="evidence" value="ECO:0007669"/>
    <property type="project" value="UniProtKB-UniPathway"/>
</dbReference>
<dbReference type="NCBIfam" id="NF006871">
    <property type="entry name" value="PRK09367.1"/>
    <property type="match status" value="1"/>
</dbReference>
<dbReference type="InterPro" id="IPR024083">
    <property type="entry name" value="Fumarase/histidase_N"/>
</dbReference>
<dbReference type="GO" id="GO:0005737">
    <property type="term" value="C:cytoplasm"/>
    <property type="evidence" value="ECO:0007669"/>
    <property type="project" value="InterPro"/>
</dbReference>
<evidence type="ECO:0000256" key="5">
    <source>
        <dbReference type="ARBA" id="ARBA00049269"/>
    </source>
</evidence>
<comment type="caution">
    <text evidence="8">The sequence shown here is derived from an EMBL/GenBank/DDBJ whole genome shotgun (WGS) entry which is preliminary data.</text>
</comment>
<accession>A0A660SIZ8</accession>
<evidence type="ECO:0000313" key="8">
    <source>
        <dbReference type="EMBL" id="RKX69930.1"/>
    </source>
</evidence>
<evidence type="ECO:0000256" key="3">
    <source>
        <dbReference type="ARBA" id="ARBA00022808"/>
    </source>
</evidence>
<evidence type="ECO:0000256" key="6">
    <source>
        <dbReference type="NCBIfam" id="TIGR01225"/>
    </source>
</evidence>
<dbReference type="SUPFAM" id="SSF48557">
    <property type="entry name" value="L-aspartase-like"/>
    <property type="match status" value="1"/>
</dbReference>
<dbReference type="InterPro" id="IPR001106">
    <property type="entry name" value="Aromatic_Lyase"/>
</dbReference>
<dbReference type="Gene3D" id="1.10.275.10">
    <property type="entry name" value="Fumarase/aspartase (N-terminal domain)"/>
    <property type="match status" value="1"/>
</dbReference>
<dbReference type="NCBIfam" id="TIGR01225">
    <property type="entry name" value="hutH"/>
    <property type="match status" value="1"/>
</dbReference>
<dbReference type="PANTHER" id="PTHR10362">
    <property type="entry name" value="HISTIDINE AMMONIA-LYASE"/>
    <property type="match status" value="1"/>
</dbReference>
<dbReference type="InterPro" id="IPR005921">
    <property type="entry name" value="HutH"/>
</dbReference>
<dbReference type="FunFam" id="1.10.275.10:FF:000005">
    <property type="entry name" value="Histidine ammonia-lyase"/>
    <property type="match status" value="1"/>
</dbReference>
<evidence type="ECO:0000256" key="7">
    <source>
        <dbReference type="RuleBase" id="RU003954"/>
    </source>
</evidence>
<dbReference type="UniPathway" id="UPA00379">
    <property type="reaction ID" value="UER00549"/>
</dbReference>
<dbReference type="CDD" id="cd00332">
    <property type="entry name" value="PAL-HAL"/>
    <property type="match status" value="1"/>
</dbReference>
<evidence type="ECO:0000256" key="1">
    <source>
        <dbReference type="ARBA" id="ARBA00005113"/>
    </source>
</evidence>
<dbReference type="InterPro" id="IPR008948">
    <property type="entry name" value="L-Aspartase-like"/>
</dbReference>
<organism evidence="8 9">
    <name type="scientific">candidate division WOR-3 bacterium</name>
    <dbReference type="NCBI Taxonomy" id="2052148"/>
    <lineage>
        <taxon>Bacteria</taxon>
        <taxon>Bacteria division WOR-3</taxon>
    </lineage>
</organism>
<dbReference type="EC" id="4.3.1.3" evidence="2 6"/>
<comment type="catalytic activity">
    <reaction evidence="5">
        <text>L-histidine = trans-urocanate + NH4(+)</text>
        <dbReference type="Rhea" id="RHEA:21232"/>
        <dbReference type="ChEBI" id="CHEBI:17771"/>
        <dbReference type="ChEBI" id="CHEBI:28938"/>
        <dbReference type="ChEBI" id="CHEBI:57595"/>
        <dbReference type="EC" id="4.3.1.3"/>
    </reaction>
</comment>
<dbReference type="Pfam" id="PF00221">
    <property type="entry name" value="Lyase_aromatic"/>
    <property type="match status" value="1"/>
</dbReference>
<dbReference type="GO" id="GO:0004397">
    <property type="term" value="F:histidine ammonia-lyase activity"/>
    <property type="evidence" value="ECO:0007669"/>
    <property type="project" value="UniProtKB-UniRule"/>
</dbReference>
<dbReference type="GO" id="GO:0019557">
    <property type="term" value="P:L-histidine catabolic process to glutamate and formate"/>
    <property type="evidence" value="ECO:0007669"/>
    <property type="project" value="UniProtKB-UniPathway"/>
</dbReference>
<name>A0A660SIZ8_UNCW3</name>
<dbReference type="AlphaFoldDB" id="A0A660SIZ8"/>
<comment type="pathway">
    <text evidence="1">Amino-acid degradation; L-histidine degradation into L-glutamate; N-formimidoyl-L-glutamate from L-histidine: step 1/3.</text>
</comment>
<keyword evidence="3" id="KW-0369">Histidine metabolism</keyword>
<proteinExistence type="inferred from homology"/>
<reference evidence="8 9" key="1">
    <citation type="submission" date="2018-06" db="EMBL/GenBank/DDBJ databases">
        <title>Extensive metabolic versatility and redundancy in microbially diverse, dynamic hydrothermal sediments.</title>
        <authorList>
            <person name="Dombrowski N."/>
            <person name="Teske A."/>
            <person name="Baker B.J."/>
        </authorList>
    </citation>
    <scope>NUCLEOTIDE SEQUENCE [LARGE SCALE GENOMIC DNA]</scope>
    <source>
        <strain evidence="8">B36_G15</strain>
    </source>
</reference>
<gene>
    <name evidence="8" type="primary">hutH</name>
    <name evidence="8" type="ORF">DRP53_06625</name>
</gene>
<evidence type="ECO:0000313" key="9">
    <source>
        <dbReference type="Proteomes" id="UP000268469"/>
    </source>
</evidence>